<dbReference type="OrthoDB" id="429813at2759"/>
<dbReference type="Gene3D" id="3.40.50.12780">
    <property type="entry name" value="N-terminal domain of ligase-like"/>
    <property type="match status" value="1"/>
</dbReference>
<dbReference type="GO" id="GO:0031177">
    <property type="term" value="F:phosphopantetheine binding"/>
    <property type="evidence" value="ECO:0007669"/>
    <property type="project" value="InterPro"/>
</dbReference>
<evidence type="ECO:0000313" key="4">
    <source>
        <dbReference type="EMBL" id="KAE8356048.1"/>
    </source>
</evidence>
<dbReference type="InterPro" id="IPR051414">
    <property type="entry name" value="Adenylate-forming_Reductase"/>
</dbReference>
<feature type="domain" description="Carrier" evidence="3">
    <location>
        <begin position="557"/>
        <end position="640"/>
    </location>
</feature>
<reference evidence="5" key="1">
    <citation type="submission" date="2019-04" db="EMBL/GenBank/DDBJ databases">
        <title>Friends and foes A comparative genomics studyof 23 Aspergillus species from section Flavi.</title>
        <authorList>
            <consortium name="DOE Joint Genome Institute"/>
            <person name="Kjaerbolling I."/>
            <person name="Vesth T."/>
            <person name="Frisvad J.C."/>
            <person name="Nybo J.L."/>
            <person name="Theobald S."/>
            <person name="Kildgaard S."/>
            <person name="Isbrandt T."/>
            <person name="Kuo A."/>
            <person name="Sato A."/>
            <person name="Lyhne E.K."/>
            <person name="Kogle M.E."/>
            <person name="Wiebenga A."/>
            <person name="Kun R.S."/>
            <person name="Lubbers R.J."/>
            <person name="Makela M.R."/>
            <person name="Barry K."/>
            <person name="Chovatia M."/>
            <person name="Clum A."/>
            <person name="Daum C."/>
            <person name="Haridas S."/>
            <person name="He G."/>
            <person name="LaButti K."/>
            <person name="Lipzen A."/>
            <person name="Mondo S."/>
            <person name="Riley R."/>
            <person name="Salamov A."/>
            <person name="Simmons B.A."/>
            <person name="Magnuson J.K."/>
            <person name="Henrissat B."/>
            <person name="Mortensen U.H."/>
            <person name="Larsen T.O."/>
            <person name="Devries R.P."/>
            <person name="Grigoriev I.V."/>
            <person name="Machida M."/>
            <person name="Baker S.E."/>
            <person name="Andersen M.R."/>
        </authorList>
    </citation>
    <scope>NUCLEOTIDE SEQUENCE [LARGE SCALE GENOMIC DNA]</scope>
    <source>
        <strain evidence="5">CBS 553.77</strain>
    </source>
</reference>
<dbReference type="PROSITE" id="PS00455">
    <property type="entry name" value="AMP_BINDING"/>
    <property type="match status" value="1"/>
</dbReference>
<dbReference type="Pfam" id="PF23562">
    <property type="entry name" value="AMP-binding_C_3"/>
    <property type="match status" value="1"/>
</dbReference>
<organism evidence="4 5">
    <name type="scientific">Aspergillus coremiiformis</name>
    <dbReference type="NCBI Taxonomy" id="138285"/>
    <lineage>
        <taxon>Eukaryota</taxon>
        <taxon>Fungi</taxon>
        <taxon>Dikarya</taxon>
        <taxon>Ascomycota</taxon>
        <taxon>Pezizomycotina</taxon>
        <taxon>Eurotiomycetes</taxon>
        <taxon>Eurotiomycetidae</taxon>
        <taxon>Eurotiales</taxon>
        <taxon>Aspergillaceae</taxon>
        <taxon>Aspergillus</taxon>
        <taxon>Aspergillus subgen. Circumdati</taxon>
    </lineage>
</organism>
<dbReference type="InterPro" id="IPR000873">
    <property type="entry name" value="AMP-dep_synth/lig_dom"/>
</dbReference>
<dbReference type="SUPFAM" id="SSF51735">
    <property type="entry name" value="NAD(P)-binding Rossmann-fold domains"/>
    <property type="match status" value="1"/>
</dbReference>
<protein>
    <submittedName>
        <fullName evidence="4">NRPS-like enzyme</fullName>
    </submittedName>
</protein>
<sequence length="1056" mass="118815">MGSLETSGRLLTEVVDQQAQQQPESLYCLHPISHDANCEWHPISFKQLADAVDRVAWWIDQKLPGKKQQVLAYIGTNDLRYLVFILACIKTGHAALLLSTRNSLSGFRHLLSATHCSVLVDGSERRSLQDTLDQIEAKCPDLGIERWRIEGMWDIFAPSTVTPYPHREHFTDIEDRTAIIIHSSGTTGLPKPVFLTHGYLATMDQMQTLPVPTGRETAQMFLRYRGQMRMMYGPLFHFVGLVCMSECIFFQTPFLLAPDRPMTPDLFVAIMATNNPPRWGMFIPYMLEVLQKSDKGRQALARLSGLNYGGAPLSSATGDVVSSLLRLQTLMGSSETGYTPTLLCQDPADWEYFEWNPAFEHRMEEINDGLWELVIPRPASRRYHGIFHTHPHLTVYHTGDLFEPHPVKPNLWRSKGRKDDVIVLSNGEKFNPIDAERLLETHPRVHRAAIFGQDRFQAALLVEPEWNELPPTWTLEWLQKDVAPLVDQANALLPAHGQIHPTHIAFASRNRPFALTPKGSVRRRETSQLYQPVLDRLYAPEANTTKPITQLEKPRESSAGEIQQWVQVVVAQILGQSIVSPDDDIVTLGMDSLQVARLAQVLQDAARSMHPSQPHVLWSSAEVYEKATVRHLADALFQQIHGPDANDRDTSNSGWPREHRLTHAIWQQTQGLGYGGLTVVLTGSTGELGSYLLHELLRDPTVGQIYCLNRSQDAKARQLAHFKEKRLADGWLTDTSRVQFWQIQLDKENLGLAPAEYSLLRERVNVVLHNAWSVNFNQPLASFGPHLEGLRRLLQVVEGTSRPTEFHFVSSVATVSNRSDTFQSKTIAETLHDSSIVFHQGYAESKFVAEALCGIVAQRGQTRIAIHRVGQLGGPSNLHAGMWTPRDWFPVLVRSSQTMGEVPDSLGLMPVDWVPINTAAEGIVQIMRGRRESSATSSKAEVYHIMNPHTSPWAPLAQVVSQACEAKIIPLVEWVRSLRRHASELNTNPDSLRDLPAAKLLGLYEMMAEASWVRPPAETTNAQKYSAAMRALGPVDVPMMELWLRQWKDWIPGLKI</sequence>
<dbReference type="Pfam" id="PF07993">
    <property type="entry name" value="NAD_binding_4"/>
    <property type="match status" value="1"/>
</dbReference>
<dbReference type="PANTHER" id="PTHR43439">
    <property type="entry name" value="PHENYLACETATE-COENZYME A LIGASE"/>
    <property type="match status" value="1"/>
</dbReference>
<dbReference type="InterPro" id="IPR020845">
    <property type="entry name" value="AMP-binding_CS"/>
</dbReference>
<dbReference type="InterPro" id="IPR042099">
    <property type="entry name" value="ANL_N_sf"/>
</dbReference>
<dbReference type="SUPFAM" id="SSF56801">
    <property type="entry name" value="Acetyl-CoA synthetase-like"/>
    <property type="match status" value="1"/>
</dbReference>
<dbReference type="Proteomes" id="UP000327118">
    <property type="component" value="Unassembled WGS sequence"/>
</dbReference>
<dbReference type="Pfam" id="PF00550">
    <property type="entry name" value="PP-binding"/>
    <property type="match status" value="1"/>
</dbReference>
<dbReference type="Gene3D" id="1.10.1200.10">
    <property type="entry name" value="ACP-like"/>
    <property type="match status" value="1"/>
</dbReference>
<evidence type="ECO:0000256" key="1">
    <source>
        <dbReference type="ARBA" id="ARBA00022450"/>
    </source>
</evidence>
<evidence type="ECO:0000313" key="5">
    <source>
        <dbReference type="Proteomes" id="UP000327118"/>
    </source>
</evidence>
<dbReference type="Gene3D" id="3.40.50.720">
    <property type="entry name" value="NAD(P)-binding Rossmann-like Domain"/>
    <property type="match status" value="1"/>
</dbReference>
<dbReference type="PROSITE" id="PS50075">
    <property type="entry name" value="CARRIER"/>
    <property type="match status" value="1"/>
</dbReference>
<keyword evidence="5" id="KW-1185">Reference proteome</keyword>
<keyword evidence="1" id="KW-0596">Phosphopantetheine</keyword>
<keyword evidence="2" id="KW-0597">Phosphoprotein</keyword>
<dbReference type="InterPro" id="IPR020806">
    <property type="entry name" value="PKS_PP-bd"/>
</dbReference>
<evidence type="ECO:0000256" key="2">
    <source>
        <dbReference type="ARBA" id="ARBA00022553"/>
    </source>
</evidence>
<name>A0A5N6ZF83_9EURO</name>
<dbReference type="InterPro" id="IPR009081">
    <property type="entry name" value="PP-bd_ACP"/>
</dbReference>
<dbReference type="InterPro" id="IPR036736">
    <property type="entry name" value="ACP-like_sf"/>
</dbReference>
<dbReference type="SUPFAM" id="SSF47336">
    <property type="entry name" value="ACP-like"/>
    <property type="match status" value="1"/>
</dbReference>
<dbReference type="EMBL" id="ML739043">
    <property type="protein sequence ID" value="KAE8356048.1"/>
    <property type="molecule type" value="Genomic_DNA"/>
</dbReference>
<dbReference type="Pfam" id="PF00501">
    <property type="entry name" value="AMP-binding"/>
    <property type="match status" value="1"/>
</dbReference>
<accession>A0A5N6ZF83</accession>
<evidence type="ECO:0000259" key="3">
    <source>
        <dbReference type="PROSITE" id="PS50075"/>
    </source>
</evidence>
<proteinExistence type="predicted"/>
<dbReference type="PANTHER" id="PTHR43439:SF2">
    <property type="entry name" value="ENZYME, PUTATIVE (JCVI)-RELATED"/>
    <property type="match status" value="1"/>
</dbReference>
<dbReference type="AlphaFoldDB" id="A0A5N6ZF83"/>
<dbReference type="InterPro" id="IPR013120">
    <property type="entry name" value="FAR_NAD-bd"/>
</dbReference>
<dbReference type="InterPro" id="IPR036291">
    <property type="entry name" value="NAD(P)-bd_dom_sf"/>
</dbReference>
<dbReference type="SMART" id="SM00823">
    <property type="entry name" value="PKS_PP"/>
    <property type="match status" value="1"/>
</dbReference>
<gene>
    <name evidence="4" type="ORF">BDV28DRAFT_145548</name>
</gene>